<dbReference type="Proteomes" id="UP000199103">
    <property type="component" value="Chromosome I"/>
</dbReference>
<protein>
    <submittedName>
        <fullName evidence="3">Barstar (Barnase inhibitor)</fullName>
    </submittedName>
</protein>
<reference evidence="3 4" key="1">
    <citation type="submission" date="2016-10" db="EMBL/GenBank/DDBJ databases">
        <authorList>
            <person name="de Groot N.N."/>
        </authorList>
    </citation>
    <scope>NUCLEOTIDE SEQUENCE [LARGE SCALE GENOMIC DNA]</scope>
    <source>
        <strain evidence="3 4">DSM 21800</strain>
    </source>
</reference>
<dbReference type="InterPro" id="IPR035905">
    <property type="entry name" value="Barstar-like_sf"/>
</dbReference>
<dbReference type="STRING" id="630515.SAMN04489812_0913"/>
<evidence type="ECO:0000259" key="2">
    <source>
        <dbReference type="Pfam" id="PF01337"/>
    </source>
</evidence>
<evidence type="ECO:0000256" key="1">
    <source>
        <dbReference type="ARBA" id="ARBA00006845"/>
    </source>
</evidence>
<dbReference type="Gene3D" id="3.30.370.10">
    <property type="entry name" value="Barstar-like"/>
    <property type="match status" value="1"/>
</dbReference>
<evidence type="ECO:0000313" key="3">
    <source>
        <dbReference type="EMBL" id="SDS11020.1"/>
    </source>
</evidence>
<dbReference type="Pfam" id="PF01337">
    <property type="entry name" value="Barstar"/>
    <property type="match status" value="1"/>
</dbReference>
<keyword evidence="4" id="KW-1185">Reference proteome</keyword>
<dbReference type="SUPFAM" id="SSF52038">
    <property type="entry name" value="Barstar-related"/>
    <property type="match status" value="1"/>
</dbReference>
<dbReference type="AlphaFoldDB" id="A0A1H1PIW4"/>
<dbReference type="InterPro" id="IPR000468">
    <property type="entry name" value="Barstar"/>
</dbReference>
<dbReference type="RefSeq" id="WP_091520553.1">
    <property type="nucleotide sequence ID" value="NZ_LT629772.1"/>
</dbReference>
<feature type="domain" description="Barstar (barnase inhibitor)" evidence="2">
    <location>
        <begin position="46"/>
        <end position="111"/>
    </location>
</feature>
<evidence type="ECO:0000313" key="4">
    <source>
        <dbReference type="Proteomes" id="UP000199103"/>
    </source>
</evidence>
<organism evidence="3 4">
    <name type="scientific">Microlunatus soli</name>
    <dbReference type="NCBI Taxonomy" id="630515"/>
    <lineage>
        <taxon>Bacteria</taxon>
        <taxon>Bacillati</taxon>
        <taxon>Actinomycetota</taxon>
        <taxon>Actinomycetes</taxon>
        <taxon>Propionibacteriales</taxon>
        <taxon>Propionibacteriaceae</taxon>
        <taxon>Microlunatus</taxon>
    </lineage>
</organism>
<gene>
    <name evidence="3" type="ORF">SAMN04489812_0913</name>
</gene>
<dbReference type="OrthoDB" id="5184890at2"/>
<sequence>MSSDDISPLLVEPITGGLYDLPDSFSLKVADRLTTAGWTVRQVDGFDERIGFYRQFAHRLGFPDYSGHNLDALWDSLRDVPAMTAVIIDWLPFAVEDRDYAARVRKVLAERTAMEPPFAVILDIGGVGEAADHGLHF</sequence>
<dbReference type="EMBL" id="LT629772">
    <property type="protein sequence ID" value="SDS11020.1"/>
    <property type="molecule type" value="Genomic_DNA"/>
</dbReference>
<proteinExistence type="inferred from homology"/>
<comment type="similarity">
    <text evidence="1">Belongs to the barstar family.</text>
</comment>
<name>A0A1H1PIW4_9ACTN</name>
<accession>A0A1H1PIW4</accession>